<feature type="transmembrane region" description="Helical" evidence="1">
    <location>
        <begin position="27"/>
        <end position="53"/>
    </location>
</feature>
<keyword evidence="1" id="KW-0472">Membrane</keyword>
<protein>
    <submittedName>
        <fullName evidence="2">Uncharacterized protein</fullName>
    </submittedName>
</protein>
<evidence type="ECO:0000256" key="1">
    <source>
        <dbReference type="SAM" id="Phobius"/>
    </source>
</evidence>
<evidence type="ECO:0000313" key="2">
    <source>
        <dbReference type="EMBL" id="CAF4932340.1"/>
    </source>
</evidence>
<accession>A0A821WVH8</accession>
<gene>
    <name evidence="2" type="ORF">PMACD_LOCUS13966</name>
</gene>
<comment type="caution">
    <text evidence="2">The sequence shown here is derived from an EMBL/GenBank/DDBJ whole genome shotgun (WGS) entry which is preliminary data.</text>
</comment>
<dbReference type="AlphaFoldDB" id="A0A821WVH8"/>
<evidence type="ECO:0000313" key="3">
    <source>
        <dbReference type="Proteomes" id="UP000663880"/>
    </source>
</evidence>
<name>A0A821WVH8_9NEOP</name>
<keyword evidence="1" id="KW-1133">Transmembrane helix</keyword>
<proteinExistence type="predicted"/>
<dbReference type="Proteomes" id="UP000663880">
    <property type="component" value="Unassembled WGS sequence"/>
</dbReference>
<sequence>MCISCRCSGILNCLGNLSYIFERLASCCAMTAVVSCIVTTLIFMLGVGVGLGYNYCYVDFTSGQRASAEAFDSFEDLMVIPVNDTETDDRSSKGSRKSFQPFDLPIKKNVKISVPLNEGIDFTQLLNKIRSSRKNVTLQLIV</sequence>
<keyword evidence="3" id="KW-1185">Reference proteome</keyword>
<keyword evidence="1" id="KW-0812">Transmembrane</keyword>
<dbReference type="EMBL" id="CAJOBZ010000063">
    <property type="protein sequence ID" value="CAF4932340.1"/>
    <property type="molecule type" value="Genomic_DNA"/>
</dbReference>
<dbReference type="OrthoDB" id="7491776at2759"/>
<organism evidence="2 3">
    <name type="scientific">Pieris macdunnoughi</name>
    <dbReference type="NCBI Taxonomy" id="345717"/>
    <lineage>
        <taxon>Eukaryota</taxon>
        <taxon>Metazoa</taxon>
        <taxon>Ecdysozoa</taxon>
        <taxon>Arthropoda</taxon>
        <taxon>Hexapoda</taxon>
        <taxon>Insecta</taxon>
        <taxon>Pterygota</taxon>
        <taxon>Neoptera</taxon>
        <taxon>Endopterygota</taxon>
        <taxon>Lepidoptera</taxon>
        <taxon>Glossata</taxon>
        <taxon>Ditrysia</taxon>
        <taxon>Papilionoidea</taxon>
        <taxon>Pieridae</taxon>
        <taxon>Pierinae</taxon>
        <taxon>Pieris</taxon>
    </lineage>
</organism>
<reference evidence="2" key="1">
    <citation type="submission" date="2021-02" db="EMBL/GenBank/DDBJ databases">
        <authorList>
            <person name="Steward A R."/>
        </authorList>
    </citation>
    <scope>NUCLEOTIDE SEQUENCE</scope>
</reference>